<dbReference type="InterPro" id="IPR052648">
    <property type="entry name" value="Ser-tRNA(Sec)_kinase"/>
</dbReference>
<sequence>MAALLLLCGLPGAGKSTFARAIADAASRTYEVRCISFDDVFAAHFAADGGSFAPQQWKAAVAAIYTEVESALAAASTSGKTHILLLDDNMYYRSMRKKSCSCVDSPDLCRARNAARQSPVPDVVFRRMHALFEPPSPSMHPWEARSIVVDLSSADAMPAALHAALAMIAEAVATPEVDTTQEIVLEKERSRAATLASVLHRADLVLRQLVGQILRDAKESNKASLPALAKHLSAVKEAVLREYARDTRDNDDDIVDGLVAAFLRQYDALADVTPSTSTTELTQLVELASGLTHEVLRFRLTLVDGTSVDLRTGRSATMATLLRMMQREIATTTRSLSWRSVLKAYELRCNGAPLRAPTKQAALSMYPMRRREKR</sequence>
<feature type="chain" id="PRO_5001637859" evidence="1">
    <location>
        <begin position="17"/>
        <end position="374"/>
    </location>
</feature>
<evidence type="ECO:0000313" key="3">
    <source>
        <dbReference type="Proteomes" id="UP000030745"/>
    </source>
</evidence>
<dbReference type="KEGG" id="spar:SPRG_22201"/>
<feature type="signal peptide" evidence="1">
    <location>
        <begin position="1"/>
        <end position="16"/>
    </location>
</feature>
<dbReference type="OrthoDB" id="9972657at2759"/>
<dbReference type="OMA" id="HYYRSMR"/>
<gene>
    <name evidence="2" type="ORF">SPRG_22201</name>
</gene>
<dbReference type="InterPro" id="IPR027417">
    <property type="entry name" value="P-loop_NTPase"/>
</dbReference>
<dbReference type="Gene3D" id="3.40.50.300">
    <property type="entry name" value="P-loop containing nucleotide triphosphate hydrolases"/>
    <property type="match status" value="1"/>
</dbReference>
<dbReference type="RefSeq" id="XP_012202119.1">
    <property type="nucleotide sequence ID" value="XM_012346729.1"/>
</dbReference>
<dbReference type="EMBL" id="KK583218">
    <property type="protein sequence ID" value="KDO27292.1"/>
    <property type="molecule type" value="Genomic_DNA"/>
</dbReference>
<dbReference type="Proteomes" id="UP000030745">
    <property type="component" value="Unassembled WGS sequence"/>
</dbReference>
<name>A0A067CKH5_SAPPC</name>
<keyword evidence="1" id="KW-0732">Signal</keyword>
<reference evidence="2 3" key="1">
    <citation type="journal article" date="2013" name="PLoS Genet.">
        <title>Distinctive expansion of potential virulence genes in the genome of the oomycete fish pathogen Saprolegnia parasitica.</title>
        <authorList>
            <person name="Jiang R.H."/>
            <person name="de Bruijn I."/>
            <person name="Haas B.J."/>
            <person name="Belmonte R."/>
            <person name="Lobach L."/>
            <person name="Christie J."/>
            <person name="van den Ackerveken G."/>
            <person name="Bottin A."/>
            <person name="Bulone V."/>
            <person name="Diaz-Moreno S.M."/>
            <person name="Dumas B."/>
            <person name="Fan L."/>
            <person name="Gaulin E."/>
            <person name="Govers F."/>
            <person name="Grenville-Briggs L.J."/>
            <person name="Horner N.R."/>
            <person name="Levin J.Z."/>
            <person name="Mammella M."/>
            <person name="Meijer H.J."/>
            <person name="Morris P."/>
            <person name="Nusbaum C."/>
            <person name="Oome S."/>
            <person name="Phillips A.J."/>
            <person name="van Rooyen D."/>
            <person name="Rzeszutek E."/>
            <person name="Saraiva M."/>
            <person name="Secombes C.J."/>
            <person name="Seidl M.F."/>
            <person name="Snel B."/>
            <person name="Stassen J.H."/>
            <person name="Sykes S."/>
            <person name="Tripathy S."/>
            <person name="van den Berg H."/>
            <person name="Vega-Arreguin J.C."/>
            <person name="Wawra S."/>
            <person name="Young S.K."/>
            <person name="Zeng Q."/>
            <person name="Dieguez-Uribeondo J."/>
            <person name="Russ C."/>
            <person name="Tyler B.M."/>
            <person name="van West P."/>
        </authorList>
    </citation>
    <scope>NUCLEOTIDE SEQUENCE [LARGE SCALE GENOMIC DNA]</scope>
    <source>
        <strain evidence="2 3">CBS 223.65</strain>
    </source>
</reference>
<dbReference type="PANTHER" id="PTHR20873">
    <property type="entry name" value="L-SERYL-TRNA(SEC) KINASE"/>
    <property type="match status" value="1"/>
</dbReference>
<dbReference type="GO" id="GO:0000049">
    <property type="term" value="F:tRNA binding"/>
    <property type="evidence" value="ECO:0007669"/>
    <property type="project" value="TreeGrafter"/>
</dbReference>
<evidence type="ECO:0000256" key="1">
    <source>
        <dbReference type="SAM" id="SignalP"/>
    </source>
</evidence>
<dbReference type="GeneID" id="24142584"/>
<dbReference type="STRING" id="695850.A0A067CKH5"/>
<dbReference type="AlphaFoldDB" id="A0A067CKH5"/>
<dbReference type="GO" id="GO:0016301">
    <property type="term" value="F:kinase activity"/>
    <property type="evidence" value="ECO:0007669"/>
    <property type="project" value="TreeGrafter"/>
</dbReference>
<organism evidence="2 3">
    <name type="scientific">Saprolegnia parasitica (strain CBS 223.65)</name>
    <dbReference type="NCBI Taxonomy" id="695850"/>
    <lineage>
        <taxon>Eukaryota</taxon>
        <taxon>Sar</taxon>
        <taxon>Stramenopiles</taxon>
        <taxon>Oomycota</taxon>
        <taxon>Saprolegniomycetes</taxon>
        <taxon>Saprolegniales</taxon>
        <taxon>Saprolegniaceae</taxon>
        <taxon>Saprolegnia</taxon>
    </lineage>
</organism>
<proteinExistence type="predicted"/>
<dbReference type="PANTHER" id="PTHR20873:SF0">
    <property type="entry name" value="L-SERYL-TRNA(SEC) KINASE"/>
    <property type="match status" value="1"/>
</dbReference>
<dbReference type="Pfam" id="PF13671">
    <property type="entry name" value="AAA_33"/>
    <property type="match status" value="1"/>
</dbReference>
<dbReference type="SUPFAM" id="SSF52540">
    <property type="entry name" value="P-loop containing nucleoside triphosphate hydrolases"/>
    <property type="match status" value="2"/>
</dbReference>
<protein>
    <submittedName>
        <fullName evidence="2">Uncharacterized protein</fullName>
    </submittedName>
</protein>
<keyword evidence="3" id="KW-1185">Reference proteome</keyword>
<accession>A0A067CKH5</accession>
<dbReference type="VEuPathDB" id="FungiDB:SPRG_22201"/>
<evidence type="ECO:0000313" key="2">
    <source>
        <dbReference type="EMBL" id="KDO27292.1"/>
    </source>
</evidence>